<dbReference type="PANTHER" id="PTHR45966">
    <property type="entry name" value="GDSL-LIKE LIPASE/ACYLHYDROLASE"/>
    <property type="match status" value="1"/>
</dbReference>
<gene>
    <name evidence="4" type="ORF">MANES_11G014100v8</name>
</gene>
<dbReference type="GO" id="GO:0006629">
    <property type="term" value="P:lipid metabolic process"/>
    <property type="evidence" value="ECO:0007669"/>
    <property type="project" value="InterPro"/>
</dbReference>
<protein>
    <submittedName>
        <fullName evidence="4">Uncharacterized protein</fullName>
    </submittedName>
</protein>
<comment type="similarity">
    <text evidence="1">Belongs to the 'GDSL' lipolytic enzyme family.</text>
</comment>
<dbReference type="InterPro" id="IPR008265">
    <property type="entry name" value="Lipase_GDSL_AS"/>
</dbReference>
<keyword evidence="2 3" id="KW-0732">Signal</keyword>
<dbReference type="InterPro" id="IPR044552">
    <property type="entry name" value="GLIP1-5/GLL25"/>
</dbReference>
<sequence length="363" mass="40966">MANLTSRSYFQLWVIAAFLLFQNTSTSHLPSPENHAPLFIFGDSLFDTGNNNNPTSSACYWPYGETFFKHPTGRASDGRLIPDFIAEYAKLPFPLPYRQTRNRQLRYGVNFASGGAEVLGVNPDKIIIHLKGQLSNFKNVKKRLRHKLGDSETEALLSKAIYLFSFGTNDYAKVTDDFSVLHYYSSEEYVGMVVGNFTTGLKEIYKNGGRKFAFVSLGAVGCLPNMRAKNSSGGCMEQVTVLVKLHNKEFSYVLMKLQKQLQGFKYSNFDFYNSLSRRIKHPSKYGFKEAKTACCGTGPFRGITSCGGVGTPIKEFEVCDDPSEYLFFDSHPSEKANHQFSKLMWRGSVDVTRPYNLKQLFQL</sequence>
<dbReference type="PANTHER" id="PTHR45966:SF31">
    <property type="entry name" value="FINGER PROTEIN, PUTATIVE-RELATED"/>
    <property type="match status" value="1"/>
</dbReference>
<dbReference type="Pfam" id="PF00657">
    <property type="entry name" value="Lipase_GDSL"/>
    <property type="match status" value="1"/>
</dbReference>
<keyword evidence="5" id="KW-1185">Reference proteome</keyword>
<dbReference type="CDD" id="cd01837">
    <property type="entry name" value="SGNH_plant_lipase_like"/>
    <property type="match status" value="1"/>
</dbReference>
<dbReference type="InterPro" id="IPR036514">
    <property type="entry name" value="SGNH_hydro_sf"/>
</dbReference>
<evidence type="ECO:0000256" key="3">
    <source>
        <dbReference type="SAM" id="SignalP"/>
    </source>
</evidence>
<dbReference type="PROSITE" id="PS01098">
    <property type="entry name" value="LIPASE_GDSL_SER"/>
    <property type="match status" value="1"/>
</dbReference>
<comment type="caution">
    <text evidence="4">The sequence shown here is derived from an EMBL/GenBank/DDBJ whole genome shotgun (WGS) entry which is preliminary data.</text>
</comment>
<evidence type="ECO:0000313" key="4">
    <source>
        <dbReference type="EMBL" id="OAY36344.1"/>
    </source>
</evidence>
<feature type="signal peptide" evidence="3">
    <location>
        <begin position="1"/>
        <end position="26"/>
    </location>
</feature>
<dbReference type="Gramene" id="Manes.11G014100.1.v8.1">
    <property type="protein sequence ID" value="Manes.11G014100.1.v8.1.CDS"/>
    <property type="gene ID" value="Manes.11G014100.v8.1"/>
</dbReference>
<proteinExistence type="inferred from homology"/>
<dbReference type="OrthoDB" id="1600564at2759"/>
<organism evidence="4 5">
    <name type="scientific">Manihot esculenta</name>
    <name type="common">Cassava</name>
    <name type="synonym">Jatropha manihot</name>
    <dbReference type="NCBI Taxonomy" id="3983"/>
    <lineage>
        <taxon>Eukaryota</taxon>
        <taxon>Viridiplantae</taxon>
        <taxon>Streptophyta</taxon>
        <taxon>Embryophyta</taxon>
        <taxon>Tracheophyta</taxon>
        <taxon>Spermatophyta</taxon>
        <taxon>Magnoliopsida</taxon>
        <taxon>eudicotyledons</taxon>
        <taxon>Gunneridae</taxon>
        <taxon>Pentapetalae</taxon>
        <taxon>rosids</taxon>
        <taxon>fabids</taxon>
        <taxon>Malpighiales</taxon>
        <taxon>Euphorbiaceae</taxon>
        <taxon>Crotonoideae</taxon>
        <taxon>Manihoteae</taxon>
        <taxon>Manihot</taxon>
    </lineage>
</organism>
<dbReference type="OMA" id="GFKSNYW"/>
<name>A0A2C9UYX0_MANES</name>
<dbReference type="InterPro" id="IPR035669">
    <property type="entry name" value="SGNH_plant_lipase-like"/>
</dbReference>
<dbReference type="Gene3D" id="3.40.50.1110">
    <property type="entry name" value="SGNH hydrolase"/>
    <property type="match status" value="1"/>
</dbReference>
<dbReference type="AlphaFoldDB" id="A0A2C9UYX0"/>
<reference evidence="5" key="1">
    <citation type="journal article" date="2016" name="Nat. Biotechnol.">
        <title>Sequencing wild and cultivated cassava and related species reveals extensive interspecific hybridization and genetic diversity.</title>
        <authorList>
            <person name="Bredeson J.V."/>
            <person name="Lyons J.B."/>
            <person name="Prochnik S.E."/>
            <person name="Wu G.A."/>
            <person name="Ha C.M."/>
            <person name="Edsinger-Gonzales E."/>
            <person name="Grimwood J."/>
            <person name="Schmutz J."/>
            <person name="Rabbi I.Y."/>
            <person name="Egesi C."/>
            <person name="Nauluvula P."/>
            <person name="Lebot V."/>
            <person name="Ndunguru J."/>
            <person name="Mkamilo G."/>
            <person name="Bart R.S."/>
            <person name="Setter T.L."/>
            <person name="Gleadow R.M."/>
            <person name="Kulakow P."/>
            <person name="Ferguson M.E."/>
            <person name="Rounsley S."/>
            <person name="Rokhsar D.S."/>
        </authorList>
    </citation>
    <scope>NUCLEOTIDE SEQUENCE [LARGE SCALE GENOMIC DNA]</scope>
    <source>
        <strain evidence="5">cv. AM560-2</strain>
    </source>
</reference>
<dbReference type="InterPro" id="IPR001087">
    <property type="entry name" value="GDSL"/>
</dbReference>
<feature type="chain" id="PRO_5013333702" evidence="3">
    <location>
        <begin position="27"/>
        <end position="363"/>
    </location>
</feature>
<evidence type="ECO:0000256" key="1">
    <source>
        <dbReference type="ARBA" id="ARBA00008668"/>
    </source>
</evidence>
<dbReference type="GO" id="GO:0016298">
    <property type="term" value="F:lipase activity"/>
    <property type="evidence" value="ECO:0000318"/>
    <property type="project" value="GO_Central"/>
</dbReference>
<dbReference type="EMBL" id="CM004397">
    <property type="protein sequence ID" value="OAY36344.1"/>
    <property type="molecule type" value="Genomic_DNA"/>
</dbReference>
<evidence type="ECO:0000256" key="2">
    <source>
        <dbReference type="ARBA" id="ARBA00022729"/>
    </source>
</evidence>
<dbReference type="Proteomes" id="UP000091857">
    <property type="component" value="Chromosome 11"/>
</dbReference>
<evidence type="ECO:0000313" key="5">
    <source>
        <dbReference type="Proteomes" id="UP000091857"/>
    </source>
</evidence>
<accession>A0A2C9UYX0</accession>